<evidence type="ECO:0000313" key="2">
    <source>
        <dbReference type="Proteomes" id="UP001231649"/>
    </source>
</evidence>
<gene>
    <name evidence="1" type="ORF">PYW08_002493</name>
</gene>
<organism evidence="1 2">
    <name type="scientific">Mythimna loreyi</name>
    <dbReference type="NCBI Taxonomy" id="667449"/>
    <lineage>
        <taxon>Eukaryota</taxon>
        <taxon>Metazoa</taxon>
        <taxon>Ecdysozoa</taxon>
        <taxon>Arthropoda</taxon>
        <taxon>Hexapoda</taxon>
        <taxon>Insecta</taxon>
        <taxon>Pterygota</taxon>
        <taxon>Neoptera</taxon>
        <taxon>Endopterygota</taxon>
        <taxon>Lepidoptera</taxon>
        <taxon>Glossata</taxon>
        <taxon>Ditrysia</taxon>
        <taxon>Noctuoidea</taxon>
        <taxon>Noctuidae</taxon>
        <taxon>Noctuinae</taxon>
        <taxon>Hadenini</taxon>
        <taxon>Mythimna</taxon>
    </lineage>
</organism>
<dbReference type="EMBL" id="CM056789">
    <property type="protein sequence ID" value="KAJ8718256.1"/>
    <property type="molecule type" value="Genomic_DNA"/>
</dbReference>
<comment type="caution">
    <text evidence="1">The sequence shown here is derived from an EMBL/GenBank/DDBJ whole genome shotgun (WGS) entry which is preliminary data.</text>
</comment>
<dbReference type="Proteomes" id="UP001231649">
    <property type="component" value="Chromosome 13"/>
</dbReference>
<reference evidence="1" key="1">
    <citation type="submission" date="2023-03" db="EMBL/GenBank/DDBJ databases">
        <title>Chromosome-level genomes of two armyworms, Mythimna separata and Mythimna loreyi, provide insights into the biosynthesis and reception of sex pheromones.</title>
        <authorList>
            <person name="Zhao H."/>
        </authorList>
    </citation>
    <scope>NUCLEOTIDE SEQUENCE</scope>
    <source>
        <strain evidence="1">BeijingLab</strain>
    </source>
</reference>
<evidence type="ECO:0000313" key="1">
    <source>
        <dbReference type="EMBL" id="KAJ8718256.1"/>
    </source>
</evidence>
<sequence length="455" mass="50154">MNTIFKISRRMLSISHRNCNVCCTKPDYGPLEVQRCVLLNGTGVVGAKVFGGQIAVCTVMFQAGSRYEVDDYLGATHFLRAASTASSCAFSGFTKMRYLAQHGASLICTSDRQSIAYTLRCPVTIFSQMKCFLQDTVLRCFFRQWEIDDLKPMIKDDLHRIHPLQRVIDLAQKACWAGPLSNSMFCEEARIQGMTGKLLNCYANWNYKSDHCSIASVGVPFEETVQLAESIEPCRVRPPQRPGVCSQPRGGFEYHDLGPGCDTWICVVVPGCGTNDITELMRHSIVAHACGTDNMQEGSHSMDVIPEYPLGVLSAGDLYTTFRAFNISYYETGVFGIVAKTRSCTAWDVAKAAAQFLSNVGDLDFSQIEVGKKRLKVSLAINDEDCIKLTEGLALQFINNVQIDSAKTAMKIVDSIPNQEIKDTAKKLGSKMDDLAVAVVGDLGSVPHDKELLCR</sequence>
<proteinExistence type="predicted"/>
<accession>A0ACC2QI62</accession>
<keyword evidence="2" id="KW-1185">Reference proteome</keyword>
<name>A0ACC2QI62_9NEOP</name>
<protein>
    <submittedName>
        <fullName evidence="1">Uncharacterized protein</fullName>
    </submittedName>
</protein>